<dbReference type="AlphaFoldDB" id="A0A383AWV6"/>
<proteinExistence type="predicted"/>
<evidence type="ECO:0000313" key="2">
    <source>
        <dbReference type="EMBL" id="SVE12063.1"/>
    </source>
</evidence>
<sequence>MTMASLSQTLSQSRLMAGLPVDVMEGLALHFEDSRAVPAGEVFKKSGDDVDAAFLVHSGNVQVMENPGLAD</sequence>
<protein>
    <recommendedName>
        <fullName evidence="1">Cyclic nucleotide-binding domain-containing protein</fullName>
    </recommendedName>
</protein>
<feature type="non-terminal residue" evidence="2">
    <location>
        <position position="71"/>
    </location>
</feature>
<organism evidence="2">
    <name type="scientific">marine metagenome</name>
    <dbReference type="NCBI Taxonomy" id="408172"/>
    <lineage>
        <taxon>unclassified sequences</taxon>
        <taxon>metagenomes</taxon>
        <taxon>ecological metagenomes</taxon>
    </lineage>
</organism>
<dbReference type="InterPro" id="IPR018490">
    <property type="entry name" value="cNMP-bd_dom_sf"/>
</dbReference>
<gene>
    <name evidence="2" type="ORF">METZ01_LOCUS464917</name>
</gene>
<dbReference type="EMBL" id="UINC01195475">
    <property type="protein sequence ID" value="SVE12063.1"/>
    <property type="molecule type" value="Genomic_DNA"/>
</dbReference>
<accession>A0A383AWV6</accession>
<reference evidence="2" key="1">
    <citation type="submission" date="2018-05" db="EMBL/GenBank/DDBJ databases">
        <authorList>
            <person name="Lanie J.A."/>
            <person name="Ng W.-L."/>
            <person name="Kazmierczak K.M."/>
            <person name="Andrzejewski T.M."/>
            <person name="Davidsen T.M."/>
            <person name="Wayne K.J."/>
            <person name="Tettelin H."/>
            <person name="Glass J.I."/>
            <person name="Rusch D."/>
            <person name="Podicherti R."/>
            <person name="Tsui H.-C.T."/>
            <person name="Winkler M.E."/>
        </authorList>
    </citation>
    <scope>NUCLEOTIDE SEQUENCE</scope>
</reference>
<name>A0A383AWV6_9ZZZZ</name>
<dbReference type="PROSITE" id="PS50042">
    <property type="entry name" value="CNMP_BINDING_3"/>
    <property type="match status" value="1"/>
</dbReference>
<dbReference type="SUPFAM" id="SSF51206">
    <property type="entry name" value="cAMP-binding domain-like"/>
    <property type="match status" value="1"/>
</dbReference>
<evidence type="ECO:0000259" key="1">
    <source>
        <dbReference type="PROSITE" id="PS50042"/>
    </source>
</evidence>
<feature type="domain" description="Cyclic nucleotide-binding" evidence="1">
    <location>
        <begin position="15"/>
        <end position="71"/>
    </location>
</feature>
<dbReference type="InterPro" id="IPR014710">
    <property type="entry name" value="RmlC-like_jellyroll"/>
</dbReference>
<dbReference type="Gene3D" id="2.60.120.10">
    <property type="entry name" value="Jelly Rolls"/>
    <property type="match status" value="1"/>
</dbReference>
<dbReference type="InterPro" id="IPR000595">
    <property type="entry name" value="cNMP-bd_dom"/>
</dbReference>